<protein>
    <submittedName>
        <fullName evidence="1">Uncharacterized protein</fullName>
    </submittedName>
</protein>
<proteinExistence type="predicted"/>
<evidence type="ECO:0000313" key="2">
    <source>
        <dbReference type="Proteomes" id="UP001295444"/>
    </source>
</evidence>
<name>A0AAD1W1I1_PELCU</name>
<reference evidence="1" key="1">
    <citation type="submission" date="2022-03" db="EMBL/GenBank/DDBJ databases">
        <authorList>
            <person name="Alioto T."/>
            <person name="Alioto T."/>
            <person name="Gomez Garrido J."/>
        </authorList>
    </citation>
    <scope>NUCLEOTIDE SEQUENCE</scope>
</reference>
<feature type="non-terminal residue" evidence="1">
    <location>
        <position position="72"/>
    </location>
</feature>
<sequence length="72" mass="8206">LWAENYDGHNTRQPSTPWGNYLQNGESLGCSPCQRSYRVQWLQGISSSVGLDLGSRRARALLHRSLWSDERS</sequence>
<dbReference type="AlphaFoldDB" id="A0AAD1W1I1"/>
<accession>A0AAD1W1I1</accession>
<feature type="non-terminal residue" evidence="1">
    <location>
        <position position="1"/>
    </location>
</feature>
<keyword evidence="2" id="KW-1185">Reference proteome</keyword>
<dbReference type="EMBL" id="OW240914">
    <property type="protein sequence ID" value="CAH2276814.1"/>
    <property type="molecule type" value="Genomic_DNA"/>
</dbReference>
<dbReference type="Proteomes" id="UP001295444">
    <property type="component" value="Chromosome 03"/>
</dbReference>
<gene>
    <name evidence="1" type="ORF">PECUL_23A052461</name>
</gene>
<organism evidence="1 2">
    <name type="scientific">Pelobates cultripes</name>
    <name type="common">Western spadefoot toad</name>
    <dbReference type="NCBI Taxonomy" id="61616"/>
    <lineage>
        <taxon>Eukaryota</taxon>
        <taxon>Metazoa</taxon>
        <taxon>Chordata</taxon>
        <taxon>Craniata</taxon>
        <taxon>Vertebrata</taxon>
        <taxon>Euteleostomi</taxon>
        <taxon>Amphibia</taxon>
        <taxon>Batrachia</taxon>
        <taxon>Anura</taxon>
        <taxon>Pelobatoidea</taxon>
        <taxon>Pelobatidae</taxon>
        <taxon>Pelobates</taxon>
    </lineage>
</organism>
<evidence type="ECO:0000313" key="1">
    <source>
        <dbReference type="EMBL" id="CAH2276814.1"/>
    </source>
</evidence>